<evidence type="ECO:0000313" key="2">
    <source>
        <dbReference type="Proteomes" id="UP000429484"/>
    </source>
</evidence>
<comment type="caution">
    <text evidence="1">The sequence shown here is derived from an EMBL/GenBank/DDBJ whole genome shotgun (WGS) entry which is preliminary data.</text>
</comment>
<organism evidence="1 2">
    <name type="scientific">Rhizobium meliloti</name>
    <name type="common">Ensifer meliloti</name>
    <name type="synonym">Sinorhizobium meliloti</name>
    <dbReference type="NCBI Taxonomy" id="382"/>
    <lineage>
        <taxon>Bacteria</taxon>
        <taxon>Pseudomonadati</taxon>
        <taxon>Pseudomonadota</taxon>
        <taxon>Alphaproteobacteria</taxon>
        <taxon>Hyphomicrobiales</taxon>
        <taxon>Rhizobiaceae</taxon>
        <taxon>Sinorhizobium/Ensifer group</taxon>
        <taxon>Sinorhizobium</taxon>
    </lineage>
</organism>
<dbReference type="EMBL" id="WISR01000201">
    <property type="protein sequence ID" value="MQW35859.1"/>
    <property type="molecule type" value="Genomic_DNA"/>
</dbReference>
<dbReference type="AlphaFoldDB" id="A0AAW9TV64"/>
<protein>
    <submittedName>
        <fullName evidence="1">Uncharacterized protein</fullName>
    </submittedName>
</protein>
<proteinExistence type="predicted"/>
<dbReference type="Proteomes" id="UP000429484">
    <property type="component" value="Unassembled WGS sequence"/>
</dbReference>
<gene>
    <name evidence="1" type="ORF">GHK53_24580</name>
</gene>
<reference evidence="1 2" key="1">
    <citation type="journal article" date="2013" name="Genome Biol.">
        <title>Comparative genomics of the core and accessory genomes of 48 Sinorhizobium strains comprising five genospecies.</title>
        <authorList>
            <person name="Sugawara M."/>
            <person name="Epstein B."/>
            <person name="Badgley B.D."/>
            <person name="Unno T."/>
            <person name="Xu L."/>
            <person name="Reese J."/>
            <person name="Gyaneshwar P."/>
            <person name="Denny R."/>
            <person name="Mudge J."/>
            <person name="Bharti A.K."/>
            <person name="Farmer A.D."/>
            <person name="May G.D."/>
            <person name="Woodward J.E."/>
            <person name="Medigue C."/>
            <person name="Vallenet D."/>
            <person name="Lajus A."/>
            <person name="Rouy Z."/>
            <person name="Martinez-Vaz B."/>
            <person name="Tiffin P."/>
            <person name="Young N.D."/>
            <person name="Sadowsky M.J."/>
        </authorList>
    </citation>
    <scope>NUCLEOTIDE SEQUENCE [LARGE SCALE GENOMIC DNA]</scope>
    <source>
        <strain evidence="1 2">N6B1</strain>
    </source>
</reference>
<name>A0AAW9TV64_RHIML</name>
<evidence type="ECO:0000313" key="1">
    <source>
        <dbReference type="EMBL" id="MQW35859.1"/>
    </source>
</evidence>
<accession>A0AAW9TV64</accession>
<sequence>MKLNCMIFYFKSFVLYQNFRYTWCSLRVFLGFILPESGSARRFAEARGTIPRPTD</sequence>